<evidence type="ECO:0000256" key="2">
    <source>
        <dbReference type="ARBA" id="ARBA00022707"/>
    </source>
</evidence>
<keyword evidence="4" id="KW-0564">Palmitate</keyword>
<dbReference type="EMBL" id="ML993583">
    <property type="protein sequence ID" value="KAF2171512.1"/>
    <property type="molecule type" value="Genomic_DNA"/>
</dbReference>
<dbReference type="GO" id="GO:0031902">
    <property type="term" value="C:late endosome membrane"/>
    <property type="evidence" value="ECO:0007669"/>
    <property type="project" value="InterPro"/>
</dbReference>
<dbReference type="GO" id="GO:0071230">
    <property type="term" value="P:cellular response to amino acid stimulus"/>
    <property type="evidence" value="ECO:0007669"/>
    <property type="project" value="InterPro"/>
</dbReference>
<reference evidence="7" key="1">
    <citation type="journal article" date="2020" name="Stud. Mycol.">
        <title>101 Dothideomycetes genomes: a test case for predicting lifestyles and emergence of pathogens.</title>
        <authorList>
            <person name="Haridas S."/>
            <person name="Albert R."/>
            <person name="Binder M."/>
            <person name="Bloem J."/>
            <person name="Labutti K."/>
            <person name="Salamov A."/>
            <person name="Andreopoulos B."/>
            <person name="Baker S."/>
            <person name="Barry K."/>
            <person name="Bills G."/>
            <person name="Bluhm B."/>
            <person name="Cannon C."/>
            <person name="Castanera R."/>
            <person name="Culley D."/>
            <person name="Daum C."/>
            <person name="Ezra D."/>
            <person name="Gonzalez J."/>
            <person name="Henrissat B."/>
            <person name="Kuo A."/>
            <person name="Liang C."/>
            <person name="Lipzen A."/>
            <person name="Lutzoni F."/>
            <person name="Magnuson J."/>
            <person name="Mondo S."/>
            <person name="Nolan M."/>
            <person name="Ohm R."/>
            <person name="Pangilinan J."/>
            <person name="Park H.-J."/>
            <person name="Ramirez L."/>
            <person name="Alfaro M."/>
            <person name="Sun H."/>
            <person name="Tritt A."/>
            <person name="Yoshinaga Y."/>
            <person name="Zwiers L.-H."/>
            <person name="Turgeon B."/>
            <person name="Goodwin S."/>
            <person name="Spatafora J."/>
            <person name="Crous P."/>
            <person name="Grigoriev I."/>
        </authorList>
    </citation>
    <scope>NUCLEOTIDE SEQUENCE</scope>
    <source>
        <strain evidence="7">ATCC 36951</strain>
    </source>
</reference>
<evidence type="ECO:0000313" key="7">
    <source>
        <dbReference type="EMBL" id="KAF2171512.1"/>
    </source>
</evidence>
<dbReference type="RefSeq" id="XP_033672401.1">
    <property type="nucleotide sequence ID" value="XM_033804582.1"/>
</dbReference>
<evidence type="ECO:0000256" key="3">
    <source>
        <dbReference type="ARBA" id="ARBA00023136"/>
    </source>
</evidence>
<dbReference type="OrthoDB" id="5299893at2759"/>
<evidence type="ECO:0000256" key="5">
    <source>
        <dbReference type="ARBA" id="ARBA00023288"/>
    </source>
</evidence>
<dbReference type="InterPro" id="IPR028209">
    <property type="entry name" value="LAMTOR1/MEH1"/>
</dbReference>
<dbReference type="GO" id="GO:0032008">
    <property type="term" value="P:positive regulation of TOR signaling"/>
    <property type="evidence" value="ECO:0007669"/>
    <property type="project" value="InterPro"/>
</dbReference>
<evidence type="ECO:0000256" key="4">
    <source>
        <dbReference type="ARBA" id="ARBA00023139"/>
    </source>
</evidence>
<dbReference type="GeneID" id="54557854"/>
<keyword evidence="5" id="KW-0449">Lipoprotein</keyword>
<gene>
    <name evidence="7" type="ORF">M409DRAFT_18627</name>
</gene>
<protein>
    <submittedName>
        <fullName evidence="7">Uncharacterized protein</fullName>
    </submittedName>
</protein>
<dbReference type="GO" id="GO:0043410">
    <property type="term" value="P:positive regulation of MAPK cascade"/>
    <property type="evidence" value="ECO:0007669"/>
    <property type="project" value="InterPro"/>
</dbReference>
<feature type="region of interest" description="Disordered" evidence="6">
    <location>
        <begin position="135"/>
        <end position="155"/>
    </location>
</feature>
<evidence type="ECO:0000313" key="8">
    <source>
        <dbReference type="Proteomes" id="UP000799537"/>
    </source>
</evidence>
<keyword evidence="8" id="KW-1185">Reference proteome</keyword>
<organism evidence="7 8">
    <name type="scientific">Zasmidium cellare ATCC 36951</name>
    <dbReference type="NCBI Taxonomy" id="1080233"/>
    <lineage>
        <taxon>Eukaryota</taxon>
        <taxon>Fungi</taxon>
        <taxon>Dikarya</taxon>
        <taxon>Ascomycota</taxon>
        <taxon>Pezizomycotina</taxon>
        <taxon>Dothideomycetes</taxon>
        <taxon>Dothideomycetidae</taxon>
        <taxon>Mycosphaerellales</taxon>
        <taxon>Mycosphaerellaceae</taxon>
        <taxon>Zasmidium</taxon>
    </lineage>
</organism>
<dbReference type="GO" id="GO:0045121">
    <property type="term" value="C:membrane raft"/>
    <property type="evidence" value="ECO:0007669"/>
    <property type="project" value="InterPro"/>
</dbReference>
<name>A0A6A6D029_ZASCE</name>
<evidence type="ECO:0000256" key="6">
    <source>
        <dbReference type="SAM" id="MobiDB-lite"/>
    </source>
</evidence>
<keyword evidence="3" id="KW-0472">Membrane</keyword>
<dbReference type="GO" id="GO:0016197">
    <property type="term" value="P:endosomal transport"/>
    <property type="evidence" value="ECO:0007669"/>
    <property type="project" value="InterPro"/>
</dbReference>
<feature type="compositionally biased region" description="Basic and acidic residues" evidence="6">
    <location>
        <begin position="14"/>
        <end position="25"/>
    </location>
</feature>
<feature type="region of interest" description="Disordered" evidence="6">
    <location>
        <begin position="69"/>
        <end position="109"/>
    </location>
</feature>
<proteinExistence type="predicted"/>
<feature type="compositionally biased region" description="Acidic residues" evidence="6">
    <location>
        <begin position="96"/>
        <end position="109"/>
    </location>
</feature>
<dbReference type="AlphaFoldDB" id="A0A6A6D029"/>
<dbReference type="GO" id="GO:0071986">
    <property type="term" value="C:Ragulator complex"/>
    <property type="evidence" value="ECO:0007669"/>
    <property type="project" value="InterPro"/>
</dbReference>
<keyword evidence="2" id="KW-0519">Myristate</keyword>
<dbReference type="Pfam" id="PF15454">
    <property type="entry name" value="LAMTOR"/>
    <property type="match status" value="1"/>
</dbReference>
<dbReference type="GO" id="GO:0001919">
    <property type="term" value="P:regulation of receptor recycling"/>
    <property type="evidence" value="ECO:0007669"/>
    <property type="project" value="InterPro"/>
</dbReference>
<dbReference type="Proteomes" id="UP000799537">
    <property type="component" value="Unassembled WGS sequence"/>
</dbReference>
<feature type="region of interest" description="Disordered" evidence="6">
    <location>
        <begin position="11"/>
        <end position="46"/>
    </location>
</feature>
<accession>A0A6A6D029</accession>
<feature type="compositionally biased region" description="Polar residues" evidence="6">
    <location>
        <begin position="75"/>
        <end position="91"/>
    </location>
</feature>
<comment type="subcellular location">
    <subcellularLocation>
        <location evidence="1">Endomembrane system</location>
    </subcellularLocation>
</comment>
<sequence length="155" mass="16815">MGICASCLGLNRHPSQDGDLDRILDSADQPSYGAVDSDGVGQVDEEELRREREALEQITAQAADHMIDVLHPSNPDYNPNVNHNGSAQGTHIVQDETPENEEGQEDAEEAAWLESIQSAGLDTVQVPQRGTLAMDLGTLRDAPQHQKTAKSEVAY</sequence>
<evidence type="ECO:0000256" key="1">
    <source>
        <dbReference type="ARBA" id="ARBA00004308"/>
    </source>
</evidence>